<feature type="compositionally biased region" description="Low complexity" evidence="1">
    <location>
        <begin position="1196"/>
        <end position="1205"/>
    </location>
</feature>
<feature type="region of interest" description="Disordered" evidence="1">
    <location>
        <begin position="253"/>
        <end position="272"/>
    </location>
</feature>
<feature type="transmembrane region" description="Helical" evidence="2">
    <location>
        <begin position="98"/>
        <end position="122"/>
    </location>
</feature>
<accession>A0A0W0FQ52</accession>
<feature type="region of interest" description="Disordered" evidence="1">
    <location>
        <begin position="852"/>
        <end position="889"/>
    </location>
</feature>
<reference evidence="3 4" key="1">
    <citation type="submission" date="2015-12" db="EMBL/GenBank/DDBJ databases">
        <title>Draft genome sequence of Moniliophthora roreri, the causal agent of frosty pod rot of cacao.</title>
        <authorList>
            <person name="Aime M.C."/>
            <person name="Diaz-Valderrama J.R."/>
            <person name="Kijpornyongpan T."/>
            <person name="Phillips-Mora W."/>
        </authorList>
    </citation>
    <scope>NUCLEOTIDE SEQUENCE [LARGE SCALE GENOMIC DNA]</scope>
    <source>
        <strain evidence="3 4">MCA 2952</strain>
    </source>
</reference>
<keyword evidence="2" id="KW-0812">Transmembrane</keyword>
<gene>
    <name evidence="3" type="ORF">WG66_9082</name>
</gene>
<dbReference type="eggNOG" id="ENOG502SSRU">
    <property type="taxonomic scope" value="Eukaryota"/>
</dbReference>
<feature type="compositionally biased region" description="Low complexity" evidence="1">
    <location>
        <begin position="691"/>
        <end position="706"/>
    </location>
</feature>
<sequence>MIPLIPTLALAFFSFICSAFVIFRIVVPILPPHPLSRRVSPSEFGLPNFRSLSPADKSHLWLAALDLFALAIFVWQAVSEATGGPSDYANAQDPLASVRLWFALTLRQTCLCIIAGITLLHVRLGRSVSFGAKHWMIWGPTVVFVVTSTTLAGVLTAVDMTSLFVGLMSYSTFIGVCSSVAFGCLIGTLLNIKRNLTAVDEDFGTWPPATQVEEKPRPSFTTEEIDMMRDGASWITSDAGSRRNSVSAWSFSTHHTQTQSNHGHGRPQNASHPSILGKSSYWFGAASQEQFIPPVPPLPSPYGPLSPTSASLAEADPFHRVPTPVSGPAHPRQRFGSQTSWLTSTDGSHATLSAWSFPASRHEGSIRNVSSPNLQTELLPSTAISRSRPSTPAMANAQVLGGYGYTPKDSETGLSAFAAPTGTALDISIYRAIGWFIIIWVPLVSASPLQQGQPTDLLDIQGLSYPYMISVSQDNAASMLLSILLTLSVTMSSPILALNILCRSPLPIPYGLFDVHGDVPSNLVRGPSPAGTETTLKFSHEYKHSTSASVTVIEGRRSGDVWISHGDAKDGRGKMSRAMSMMSPLPKLSVLPPDCEPEEGELTPPLPLQNETPSPVSWHNRSHSETSAQFGRLRKDSHASSLSAVDDSLAFASRIMVAQKHYSTLAQTVHVPASPEKRASTSGAPAENDTEVATTTGVATSTSRSSQHIRTRSVSSVSGPKTPTTGDSFNISPPPSFPLPPTPPNVRAARLAKQHKRSFSSGSASGFSFGAVDDMNEIDALTAGVLPLLVPGLNVGKDMKIRDSPPATWSRRGRADGRSEASSSRSRSRDIGKVDGKTARLLKALEEFGEDFSSPEVHSTPARTKAKAEQRKRKTSTHRRNHMSLPSLGLGKDGIHSLAHWANDVGRALENKIGQYTALPSNVDVARRNTVIGGELPGTALSALRSVPEERPAPKSAGLGRAMSTRSLGLRAEVPHGVDTARSSIVSVNRDILPPSAASTVTLFDFEAGLEEGPQAESTPHNNVAAYKRYTEEDVPPLPTANQIRNNPRNSRRSSIVYIKSDDNATVTPPNNNAAPQATSSTSSLVQWSARAVRPLIPKASKLQRKISKQESSPAVQATKPDSPKGLRPLSLLQDRDPNTGYHSNAGTVDEQTAVKGTTRPLLLGKKQKSRGGARPGSGIFDENVNPDQAPRPKNKAANLKPLKLTRSETSKMRGVLRQTQELPDVVVRPPSTTDHQIYGYTFRD</sequence>
<feature type="transmembrane region" description="Helical" evidence="2">
    <location>
        <begin position="60"/>
        <end position="78"/>
    </location>
</feature>
<feature type="transmembrane region" description="Helical" evidence="2">
    <location>
        <begin position="477"/>
        <end position="501"/>
    </location>
</feature>
<feature type="transmembrane region" description="Helical" evidence="2">
    <location>
        <begin position="170"/>
        <end position="190"/>
    </location>
</feature>
<feature type="compositionally biased region" description="Polar residues" evidence="1">
    <location>
        <begin position="712"/>
        <end position="731"/>
    </location>
</feature>
<feature type="region of interest" description="Disordered" evidence="1">
    <location>
        <begin position="1033"/>
        <end position="1052"/>
    </location>
</feature>
<feature type="transmembrane region" description="Helical" evidence="2">
    <location>
        <begin position="6"/>
        <end position="27"/>
    </location>
</feature>
<organism evidence="3 4">
    <name type="scientific">Moniliophthora roreri</name>
    <name type="common">Frosty pod rot fungus</name>
    <name type="synonym">Monilia roreri</name>
    <dbReference type="NCBI Taxonomy" id="221103"/>
    <lineage>
        <taxon>Eukaryota</taxon>
        <taxon>Fungi</taxon>
        <taxon>Dikarya</taxon>
        <taxon>Basidiomycota</taxon>
        <taxon>Agaricomycotina</taxon>
        <taxon>Agaricomycetes</taxon>
        <taxon>Agaricomycetidae</taxon>
        <taxon>Agaricales</taxon>
        <taxon>Marasmiineae</taxon>
        <taxon>Marasmiaceae</taxon>
        <taxon>Moniliophthora</taxon>
    </lineage>
</organism>
<feature type="compositionally biased region" description="Low complexity" evidence="1">
    <location>
        <begin position="1064"/>
        <end position="1084"/>
    </location>
</feature>
<feature type="region of interest" description="Disordered" evidence="1">
    <location>
        <begin position="671"/>
        <end position="745"/>
    </location>
</feature>
<feature type="compositionally biased region" description="Polar residues" evidence="1">
    <location>
        <begin position="1141"/>
        <end position="1151"/>
    </location>
</feature>
<dbReference type="AlphaFoldDB" id="A0A0W0FQ52"/>
<dbReference type="EMBL" id="LATX01001768">
    <property type="protein sequence ID" value="KTB38385.1"/>
    <property type="molecule type" value="Genomic_DNA"/>
</dbReference>
<name>A0A0W0FQ52_MONRR</name>
<feature type="compositionally biased region" description="Basic residues" evidence="1">
    <location>
        <begin position="870"/>
        <end position="882"/>
    </location>
</feature>
<feature type="region of interest" description="Disordered" evidence="1">
    <location>
        <begin position="592"/>
        <end position="632"/>
    </location>
</feature>
<feature type="region of interest" description="Disordered" evidence="1">
    <location>
        <begin position="1063"/>
        <end position="1235"/>
    </location>
</feature>
<feature type="transmembrane region" description="Helical" evidence="2">
    <location>
        <begin position="134"/>
        <end position="158"/>
    </location>
</feature>
<feature type="compositionally biased region" description="Pro residues" evidence="1">
    <location>
        <begin position="732"/>
        <end position="744"/>
    </location>
</feature>
<dbReference type="Proteomes" id="UP000054988">
    <property type="component" value="Unassembled WGS sequence"/>
</dbReference>
<comment type="caution">
    <text evidence="3">The sequence shown here is derived from an EMBL/GenBank/DDBJ whole genome shotgun (WGS) entry which is preliminary data.</text>
</comment>
<evidence type="ECO:0000256" key="1">
    <source>
        <dbReference type="SAM" id="MobiDB-lite"/>
    </source>
</evidence>
<feature type="compositionally biased region" description="Polar residues" evidence="1">
    <location>
        <begin position="609"/>
        <end position="629"/>
    </location>
</feature>
<feature type="region of interest" description="Disordered" evidence="1">
    <location>
        <begin position="796"/>
        <end position="834"/>
    </location>
</feature>
<evidence type="ECO:0000256" key="2">
    <source>
        <dbReference type="SAM" id="Phobius"/>
    </source>
</evidence>
<evidence type="ECO:0000313" key="4">
    <source>
        <dbReference type="Proteomes" id="UP000054988"/>
    </source>
</evidence>
<keyword evidence="2" id="KW-0472">Membrane</keyword>
<evidence type="ECO:0000313" key="3">
    <source>
        <dbReference type="EMBL" id="KTB38385.1"/>
    </source>
</evidence>
<proteinExistence type="predicted"/>
<protein>
    <submittedName>
        <fullName evidence="3">Uncharacterized protein</fullName>
    </submittedName>
</protein>
<keyword evidence="2" id="KW-1133">Transmembrane helix</keyword>